<gene>
    <name evidence="12" type="ORF">chiPu_0009566</name>
</gene>
<dbReference type="OMA" id="ICIARIF"/>
<keyword evidence="6 11" id="KW-0812">Transmembrane</keyword>
<dbReference type="AlphaFoldDB" id="A0A401SL47"/>
<evidence type="ECO:0000256" key="2">
    <source>
        <dbReference type="ARBA" id="ARBA00006418"/>
    </source>
</evidence>
<dbReference type="EMBL" id="BEZZ01000342">
    <property type="protein sequence ID" value="GCC31110.1"/>
    <property type="molecule type" value="Genomic_DNA"/>
</dbReference>
<keyword evidence="5" id="KW-0517">Myogenesis</keyword>
<evidence type="ECO:0000256" key="5">
    <source>
        <dbReference type="ARBA" id="ARBA00022541"/>
    </source>
</evidence>
<feature type="transmembrane region" description="Helical" evidence="11">
    <location>
        <begin position="263"/>
        <end position="285"/>
    </location>
</feature>
<comment type="subcellular location">
    <subcellularLocation>
        <location evidence="1">Cell membrane</location>
        <topology evidence="1">Multi-pass membrane protein</topology>
    </subcellularLocation>
</comment>
<comment type="similarity">
    <text evidence="2">Belongs to the TMEM182 family.</text>
</comment>
<keyword evidence="13" id="KW-1185">Reference proteome</keyword>
<dbReference type="Pfam" id="PF13903">
    <property type="entry name" value="Claudin_2"/>
    <property type="match status" value="1"/>
</dbReference>
<proteinExistence type="inferred from homology"/>
<dbReference type="InterPro" id="IPR004031">
    <property type="entry name" value="PMP22/EMP/MP20/Claudin"/>
</dbReference>
<dbReference type="PANTHER" id="PTHR32012:SF0">
    <property type="entry name" value="TRANSMEMBRANE PROTEIN 182"/>
    <property type="match status" value="1"/>
</dbReference>
<keyword evidence="9 11" id="KW-0472">Membrane</keyword>
<dbReference type="STRING" id="137246.A0A401SL47"/>
<protein>
    <recommendedName>
        <fullName evidence="3">Transmembrane protein 182</fullName>
    </recommendedName>
</protein>
<evidence type="ECO:0000256" key="10">
    <source>
        <dbReference type="ARBA" id="ARBA00023180"/>
    </source>
</evidence>
<name>A0A401SL47_CHIPU</name>
<dbReference type="Gene3D" id="1.20.140.150">
    <property type="match status" value="1"/>
</dbReference>
<feature type="transmembrane region" description="Helical" evidence="11">
    <location>
        <begin position="12"/>
        <end position="35"/>
    </location>
</feature>
<feature type="transmembrane region" description="Helical" evidence="11">
    <location>
        <begin position="180"/>
        <end position="200"/>
    </location>
</feature>
<comment type="caution">
    <text evidence="12">The sequence shown here is derived from an EMBL/GenBank/DDBJ whole genome shotgun (WGS) entry which is preliminary data.</text>
</comment>
<dbReference type="OrthoDB" id="8183827at2759"/>
<evidence type="ECO:0000256" key="11">
    <source>
        <dbReference type="SAM" id="Phobius"/>
    </source>
</evidence>
<reference evidence="12 13" key="1">
    <citation type="journal article" date="2018" name="Nat. Ecol. Evol.">
        <title>Shark genomes provide insights into elasmobranch evolution and the origin of vertebrates.</title>
        <authorList>
            <person name="Hara Y"/>
            <person name="Yamaguchi K"/>
            <person name="Onimaru K"/>
            <person name="Kadota M"/>
            <person name="Koyanagi M"/>
            <person name="Keeley SD"/>
            <person name="Tatsumi K"/>
            <person name="Tanaka K"/>
            <person name="Motone F"/>
            <person name="Kageyama Y"/>
            <person name="Nozu R"/>
            <person name="Adachi N"/>
            <person name="Nishimura O"/>
            <person name="Nakagawa R"/>
            <person name="Tanegashima C"/>
            <person name="Kiyatake I"/>
            <person name="Matsumoto R"/>
            <person name="Murakumo K"/>
            <person name="Nishida K"/>
            <person name="Terakita A"/>
            <person name="Kuratani S"/>
            <person name="Sato K"/>
            <person name="Hyodo S Kuraku.S."/>
        </authorList>
    </citation>
    <scope>NUCLEOTIDE SEQUENCE [LARGE SCALE GENOMIC DNA]</scope>
</reference>
<evidence type="ECO:0000256" key="1">
    <source>
        <dbReference type="ARBA" id="ARBA00004651"/>
    </source>
</evidence>
<accession>A0A401SL47</accession>
<evidence type="ECO:0000313" key="13">
    <source>
        <dbReference type="Proteomes" id="UP000287033"/>
    </source>
</evidence>
<dbReference type="GO" id="GO:0007517">
    <property type="term" value="P:muscle organ development"/>
    <property type="evidence" value="ECO:0007669"/>
    <property type="project" value="UniProtKB-KW"/>
</dbReference>
<dbReference type="Proteomes" id="UP000287033">
    <property type="component" value="Unassembled WGS sequence"/>
</dbReference>
<keyword evidence="4" id="KW-1003">Cell membrane</keyword>
<sequence length="310" mass="34482">MKTSTSKVIVIARLLGTLGVIFSLLTFCTNCWLLATETCTQSENITGVDFKQRVQIALKQNPTPILKQVSDVPHNRSELDGPPKGHVQRRSIAETMKKIKHFPGSYNLFNKVSGKTFHYEGFFWSCTMDVRHVEDSFSTYVFFEQAPSKSCIEAYHLPFPTRLNLNSSAYDSAAGFRHSWSVLIVFSVFSIGIGFGLIVYEAFKGRDTLYLLGGGLFVLAGILSTFSIIMYSFWIQALVAVVDQIAEPPKSCPHPNLKVQFGWSFMAAPVGIVFSLLAGLLFIHFGCVAQNKKKNIGYSLPLDKIGNEDL</sequence>
<organism evidence="12 13">
    <name type="scientific">Chiloscyllium punctatum</name>
    <name type="common">Brownbanded bambooshark</name>
    <name type="synonym">Hemiscyllium punctatum</name>
    <dbReference type="NCBI Taxonomy" id="137246"/>
    <lineage>
        <taxon>Eukaryota</taxon>
        <taxon>Metazoa</taxon>
        <taxon>Chordata</taxon>
        <taxon>Craniata</taxon>
        <taxon>Vertebrata</taxon>
        <taxon>Chondrichthyes</taxon>
        <taxon>Elasmobranchii</taxon>
        <taxon>Galeomorphii</taxon>
        <taxon>Galeoidea</taxon>
        <taxon>Orectolobiformes</taxon>
        <taxon>Hemiscylliidae</taxon>
        <taxon>Chiloscyllium</taxon>
    </lineage>
</organism>
<evidence type="ECO:0000256" key="4">
    <source>
        <dbReference type="ARBA" id="ARBA00022475"/>
    </source>
</evidence>
<keyword evidence="7" id="KW-0732">Signal</keyword>
<evidence type="ECO:0000256" key="9">
    <source>
        <dbReference type="ARBA" id="ARBA00023136"/>
    </source>
</evidence>
<keyword evidence="10" id="KW-0325">Glycoprotein</keyword>
<keyword evidence="8 11" id="KW-1133">Transmembrane helix</keyword>
<dbReference type="PANTHER" id="PTHR32012">
    <property type="entry name" value="TRANSMEMBRANE PROTEIN 182-RELATED"/>
    <property type="match status" value="1"/>
</dbReference>
<dbReference type="GO" id="GO:0005886">
    <property type="term" value="C:plasma membrane"/>
    <property type="evidence" value="ECO:0007669"/>
    <property type="project" value="UniProtKB-SubCell"/>
</dbReference>
<evidence type="ECO:0000256" key="6">
    <source>
        <dbReference type="ARBA" id="ARBA00022692"/>
    </source>
</evidence>
<dbReference type="InterPro" id="IPR026763">
    <property type="entry name" value="TMEM182"/>
</dbReference>
<evidence type="ECO:0000256" key="7">
    <source>
        <dbReference type="ARBA" id="ARBA00022729"/>
    </source>
</evidence>
<evidence type="ECO:0000256" key="3">
    <source>
        <dbReference type="ARBA" id="ARBA00014600"/>
    </source>
</evidence>
<evidence type="ECO:0000256" key="8">
    <source>
        <dbReference type="ARBA" id="ARBA00022989"/>
    </source>
</evidence>
<feature type="transmembrane region" description="Helical" evidence="11">
    <location>
        <begin position="209"/>
        <end position="234"/>
    </location>
</feature>
<evidence type="ECO:0000313" key="12">
    <source>
        <dbReference type="EMBL" id="GCC31110.1"/>
    </source>
</evidence>